<dbReference type="InterPro" id="IPR000477">
    <property type="entry name" value="RT_dom"/>
</dbReference>
<evidence type="ECO:0000313" key="10">
    <source>
        <dbReference type="EMBL" id="NXT30532.1"/>
    </source>
</evidence>
<dbReference type="Pfam" id="PF00078">
    <property type="entry name" value="RVT_1"/>
    <property type="match status" value="1"/>
</dbReference>
<gene>
    <name evidence="10" type="primary">Ervk19_4</name>
    <name evidence="10" type="ORF">SYRPAR_R14930</name>
</gene>
<name>A0A7L3BDQ9_9AVES</name>
<dbReference type="Proteomes" id="UP000536260">
    <property type="component" value="Unassembled WGS sequence"/>
</dbReference>
<dbReference type="GO" id="GO:0035613">
    <property type="term" value="F:RNA stem-loop binding"/>
    <property type="evidence" value="ECO:0007669"/>
    <property type="project" value="TreeGrafter"/>
</dbReference>
<evidence type="ECO:0000259" key="9">
    <source>
        <dbReference type="PROSITE" id="PS50878"/>
    </source>
</evidence>
<keyword evidence="3" id="KW-0808">Transferase</keyword>
<reference evidence="10 11" key="1">
    <citation type="submission" date="2019-09" db="EMBL/GenBank/DDBJ databases">
        <title>Bird 10,000 Genomes (B10K) Project - Family phase.</title>
        <authorList>
            <person name="Zhang G."/>
        </authorList>
    </citation>
    <scope>NUCLEOTIDE SEQUENCE [LARGE SCALE GENOMIC DNA]</scope>
    <source>
        <strain evidence="10">B10K-DU-003-42</strain>
        <tissue evidence="10">Mixed tissue sample</tissue>
    </source>
</reference>
<proteinExistence type="inferred from homology"/>
<keyword evidence="11" id="KW-1185">Reference proteome</keyword>
<dbReference type="GO" id="GO:0004523">
    <property type="term" value="F:RNA-DNA hybrid ribonuclease activity"/>
    <property type="evidence" value="ECO:0007669"/>
    <property type="project" value="UniProtKB-EC"/>
</dbReference>
<keyword evidence="8" id="KW-0695">RNA-directed DNA polymerase</keyword>
<dbReference type="EMBL" id="VZTO01182278">
    <property type="protein sequence ID" value="NXT30532.1"/>
    <property type="molecule type" value="Genomic_DNA"/>
</dbReference>
<comment type="caution">
    <text evidence="10">The sequence shown here is derived from an EMBL/GenBank/DDBJ whole genome shotgun (WGS) entry which is preliminary data.</text>
</comment>
<accession>A0A7L3BDQ9</accession>
<dbReference type="PANTHER" id="PTHR41694:SF3">
    <property type="entry name" value="RNA-DIRECTED DNA POLYMERASE-RELATED"/>
    <property type="match status" value="1"/>
</dbReference>
<evidence type="ECO:0000256" key="4">
    <source>
        <dbReference type="ARBA" id="ARBA00022695"/>
    </source>
</evidence>
<evidence type="ECO:0000313" key="11">
    <source>
        <dbReference type="Proteomes" id="UP000536260"/>
    </source>
</evidence>
<evidence type="ECO:0000256" key="3">
    <source>
        <dbReference type="ARBA" id="ARBA00022679"/>
    </source>
</evidence>
<dbReference type="GO" id="GO:0003964">
    <property type="term" value="F:RNA-directed DNA polymerase activity"/>
    <property type="evidence" value="ECO:0007669"/>
    <property type="project" value="UniProtKB-KW"/>
</dbReference>
<dbReference type="EC" id="3.1.26.4" evidence="2"/>
<dbReference type="AlphaFoldDB" id="A0A7L3BDQ9"/>
<feature type="domain" description="Reverse transcriptase" evidence="9">
    <location>
        <begin position="1"/>
        <end position="101"/>
    </location>
</feature>
<keyword evidence="6" id="KW-0255">Endonuclease</keyword>
<dbReference type="PROSITE" id="PS50878">
    <property type="entry name" value="RT_POL"/>
    <property type="match status" value="1"/>
</dbReference>
<dbReference type="InterPro" id="IPR043128">
    <property type="entry name" value="Rev_trsase/Diguanyl_cyclase"/>
</dbReference>
<dbReference type="SUPFAM" id="SSF56672">
    <property type="entry name" value="DNA/RNA polymerases"/>
    <property type="match status" value="1"/>
</dbReference>
<comment type="similarity">
    <text evidence="1">Belongs to the beta type-B retroviral polymerase family. HERV class-II K(HML-2) pol subfamily.</text>
</comment>
<evidence type="ECO:0000256" key="7">
    <source>
        <dbReference type="ARBA" id="ARBA00022801"/>
    </source>
</evidence>
<feature type="non-terminal residue" evidence="10">
    <location>
        <position position="1"/>
    </location>
</feature>
<evidence type="ECO:0000256" key="2">
    <source>
        <dbReference type="ARBA" id="ARBA00012180"/>
    </source>
</evidence>
<keyword evidence="4" id="KW-0548">Nucleotidyltransferase</keyword>
<evidence type="ECO:0000256" key="1">
    <source>
        <dbReference type="ARBA" id="ARBA00010879"/>
    </source>
</evidence>
<keyword evidence="5" id="KW-0540">Nuclease</keyword>
<feature type="non-terminal residue" evidence="10">
    <location>
        <position position="101"/>
    </location>
</feature>
<dbReference type="PANTHER" id="PTHR41694">
    <property type="entry name" value="ENDOGENOUS RETROVIRUS GROUP K MEMBER POL PROTEIN"/>
    <property type="match status" value="1"/>
</dbReference>
<evidence type="ECO:0000256" key="6">
    <source>
        <dbReference type="ARBA" id="ARBA00022759"/>
    </source>
</evidence>
<protein>
    <recommendedName>
        <fullName evidence="2">ribonuclease H</fullName>
        <ecNumber evidence="2">3.1.26.4</ecNumber>
    </recommendedName>
</protein>
<organism evidence="10 11">
    <name type="scientific">Syrrhaptes paradoxus</name>
    <name type="common">Pallas's sandgrouse</name>
    <dbReference type="NCBI Taxonomy" id="302527"/>
    <lineage>
        <taxon>Eukaryota</taxon>
        <taxon>Metazoa</taxon>
        <taxon>Chordata</taxon>
        <taxon>Craniata</taxon>
        <taxon>Vertebrata</taxon>
        <taxon>Euteleostomi</taxon>
        <taxon>Archelosauria</taxon>
        <taxon>Archosauria</taxon>
        <taxon>Dinosauria</taxon>
        <taxon>Saurischia</taxon>
        <taxon>Theropoda</taxon>
        <taxon>Coelurosauria</taxon>
        <taxon>Aves</taxon>
        <taxon>Neognathae</taxon>
        <taxon>Neoaves</taxon>
        <taxon>Columbimorphae</taxon>
        <taxon>Pterocliformes</taxon>
        <taxon>Pteroclidae</taxon>
        <taxon>Syrrhaptes</taxon>
    </lineage>
</organism>
<dbReference type="Gene3D" id="3.30.70.270">
    <property type="match status" value="2"/>
</dbReference>
<evidence type="ECO:0000256" key="5">
    <source>
        <dbReference type="ARBA" id="ARBA00022722"/>
    </source>
</evidence>
<sequence>DLLVVDLRDCFFTIPLHPSDCEKFAFSVPTINRAAPMKRYHWVVLPQGMKNSPTICQWYVDLALQPFRSQHQNFIVYHYMDDLLIAAELLNTEETVKELTH</sequence>
<keyword evidence="7" id="KW-0378">Hydrolase</keyword>
<dbReference type="InterPro" id="IPR043502">
    <property type="entry name" value="DNA/RNA_pol_sf"/>
</dbReference>
<evidence type="ECO:0000256" key="8">
    <source>
        <dbReference type="ARBA" id="ARBA00022918"/>
    </source>
</evidence>